<proteinExistence type="inferred from homology"/>
<evidence type="ECO:0000256" key="1">
    <source>
        <dbReference type="ARBA" id="ARBA00008386"/>
    </source>
</evidence>
<name>A0A830I0S8_9CHLO</name>
<organism evidence="5 6">
    <name type="scientific">Pycnococcus provasolii</name>
    <dbReference type="NCBI Taxonomy" id="41880"/>
    <lineage>
        <taxon>Eukaryota</taxon>
        <taxon>Viridiplantae</taxon>
        <taxon>Chlorophyta</taxon>
        <taxon>Pseudoscourfieldiophyceae</taxon>
        <taxon>Pseudoscourfieldiales</taxon>
        <taxon>Pycnococcaceae</taxon>
        <taxon>Pycnococcus</taxon>
    </lineage>
</organism>
<keyword evidence="4" id="KW-0934">Plastid</keyword>
<dbReference type="OrthoDB" id="1920411at2759"/>
<dbReference type="PANTHER" id="PTHR34939">
    <property type="entry name" value="PHOTOSYSTEM I REACTION CENTER SUBUNIT III, CHLOROPLASTIC"/>
    <property type="match status" value="1"/>
</dbReference>
<comment type="function">
    <text evidence="4">Participates in efficiency of electron transfer from plastocyanin to P700 (or cytochrome c553 in algae and cyanobacteria). This plastocyanin-docking protein contributes to the specific association of plastocyanin to PSI.</text>
</comment>
<comment type="subcellular location">
    <subcellularLocation>
        <location evidence="4">Plastid</location>
        <location evidence="4">Chloroplast thylakoid lumen</location>
    </subcellularLocation>
</comment>
<dbReference type="FunFam" id="1.10.8.110:FF:000001">
    <property type="entry name" value="Photosystem I reaction center subunit III"/>
    <property type="match status" value="1"/>
</dbReference>
<comment type="similarity">
    <text evidence="1 4">Belongs to the PsaF family.</text>
</comment>
<dbReference type="EMBL" id="BNJQ01000042">
    <property type="protein sequence ID" value="GHP12455.1"/>
    <property type="molecule type" value="Genomic_DNA"/>
</dbReference>
<dbReference type="GO" id="GO:0009543">
    <property type="term" value="C:chloroplast thylakoid lumen"/>
    <property type="evidence" value="ECO:0007669"/>
    <property type="project" value="UniProtKB-SubCell"/>
</dbReference>
<keyword evidence="6" id="KW-1185">Reference proteome</keyword>
<evidence type="ECO:0000313" key="6">
    <source>
        <dbReference type="Proteomes" id="UP000660262"/>
    </source>
</evidence>
<comment type="caution">
    <text evidence="5">The sequence shown here is derived from an EMBL/GenBank/DDBJ whole genome shotgun (WGS) entry which is preliminary data.</text>
</comment>
<protein>
    <recommendedName>
        <fullName evidence="4">Photosystem I reaction center subunit III</fullName>
    </recommendedName>
    <alternativeName>
        <fullName evidence="4">PSI-F</fullName>
    </alternativeName>
</protein>
<keyword evidence="4" id="KW-0150">Chloroplast</keyword>
<dbReference type="GO" id="GO:0015979">
    <property type="term" value="P:photosynthesis"/>
    <property type="evidence" value="ECO:0007669"/>
    <property type="project" value="UniProtKB-UniRule"/>
</dbReference>
<dbReference type="Gene3D" id="1.10.8.110">
    <property type="entry name" value="Photosystem I PsaF, reaction centre subunit III"/>
    <property type="match status" value="1"/>
</dbReference>
<dbReference type="AlphaFoldDB" id="A0A830I0S8"/>
<sequence length="218" mass="23462">MAPLAMKTLKPTRTVRMTRAVCNAQQKKAAVPALGLAAAAVIATGALAGPVGPAHADIAGLTKCSSNKAFAKREKKEIKDLERRQKLYEEGSAPFLALEATKERTKARFAQYGKEGLLCGADGLPHLIADPGLAIRFGHAGEIFLPTFGFLYVAGYIGYVGRQYLNSTGGSVQQEIIIDVPKALGMMFAGFGWPLQVWDELKNDTLTEKEENITVSPR</sequence>
<keyword evidence="2 4" id="KW-0602">Photosynthesis</keyword>
<dbReference type="GO" id="GO:0009535">
    <property type="term" value="C:chloroplast thylakoid membrane"/>
    <property type="evidence" value="ECO:0007669"/>
    <property type="project" value="TreeGrafter"/>
</dbReference>
<keyword evidence="4" id="KW-0793">Thylakoid</keyword>
<evidence type="ECO:0000256" key="3">
    <source>
        <dbReference type="ARBA" id="ARBA00022836"/>
    </source>
</evidence>
<accession>A0A830I0S8</accession>
<dbReference type="InterPro" id="IPR003666">
    <property type="entry name" value="PSI_PsaF"/>
</dbReference>
<dbReference type="PANTHER" id="PTHR34939:SF1">
    <property type="entry name" value="PHOTOSYSTEM I REACTION CENTER SUBUNIT III, CHLOROPLASTIC"/>
    <property type="match status" value="1"/>
</dbReference>
<evidence type="ECO:0000256" key="2">
    <source>
        <dbReference type="ARBA" id="ARBA00022531"/>
    </source>
</evidence>
<dbReference type="GO" id="GO:0009538">
    <property type="term" value="C:photosystem I reaction center"/>
    <property type="evidence" value="ECO:0007669"/>
    <property type="project" value="UniProtKB-UniRule"/>
</dbReference>
<dbReference type="Proteomes" id="UP000660262">
    <property type="component" value="Unassembled WGS sequence"/>
</dbReference>
<dbReference type="SUPFAM" id="SSF81536">
    <property type="entry name" value="Subunit III of photosystem I reaction centre, PsaF"/>
    <property type="match status" value="1"/>
</dbReference>
<evidence type="ECO:0000256" key="4">
    <source>
        <dbReference type="RuleBase" id="RU368107"/>
    </source>
</evidence>
<dbReference type="InterPro" id="IPR036577">
    <property type="entry name" value="PSI_PsaF_sf"/>
</dbReference>
<evidence type="ECO:0000313" key="5">
    <source>
        <dbReference type="EMBL" id="GHP12455.1"/>
    </source>
</evidence>
<reference evidence="5" key="1">
    <citation type="submission" date="2020-10" db="EMBL/GenBank/DDBJ databases">
        <title>Unveiling of a novel bifunctional photoreceptor, Dualchrome1, isolated from a cosmopolitan green alga.</title>
        <authorList>
            <person name="Suzuki S."/>
            <person name="Kawachi M."/>
        </authorList>
    </citation>
    <scope>NUCLEOTIDE SEQUENCE</scope>
    <source>
        <strain evidence="5">NIES 2893</strain>
    </source>
</reference>
<gene>
    <name evidence="5" type="ORF">PPROV_001118300</name>
</gene>
<keyword evidence="3 4" id="KW-0603">Photosystem I</keyword>
<dbReference type="Pfam" id="PF02507">
    <property type="entry name" value="PSI_PsaF"/>
    <property type="match status" value="1"/>
</dbReference>